<evidence type="ECO:0000313" key="1">
    <source>
        <dbReference type="EMBL" id="CDO47676.1"/>
    </source>
</evidence>
<dbReference type="EMBL" id="HG969191">
    <property type="protein sequence ID" value="CDO47676.1"/>
    <property type="molecule type" value="Genomic_DNA"/>
</dbReference>
<proteinExistence type="predicted"/>
<gene>
    <name evidence="1" type="ORF">BM1374165_01705</name>
</gene>
<evidence type="ECO:0000313" key="2">
    <source>
        <dbReference type="Proteomes" id="UP000019801"/>
    </source>
</evidence>
<dbReference type="KEGG" id="bhs:BM1374165_01705"/>
<dbReference type="Proteomes" id="UP000019801">
    <property type="component" value="Chromosome I"/>
</dbReference>
<protein>
    <submittedName>
        <fullName evidence="1">Phage integrase</fullName>
    </submittedName>
</protein>
<dbReference type="PATRIC" id="fig|38323.4.peg.1932"/>
<dbReference type="AlphaFoldDB" id="X5M6J6"/>
<sequence>MPLMNRLKCQGLVQYFELVKWYDAAGLKRHKCKEDGVRWIYCYILHRCRREMGLDTLRDVSLK</sequence>
<accession>X5M6J6</accession>
<organism evidence="1 2">
    <name type="scientific">Bartonella henselae</name>
    <name type="common">Rochalimaea henselae</name>
    <dbReference type="NCBI Taxonomy" id="38323"/>
    <lineage>
        <taxon>Bacteria</taxon>
        <taxon>Pseudomonadati</taxon>
        <taxon>Pseudomonadota</taxon>
        <taxon>Alphaproteobacteria</taxon>
        <taxon>Hyphomicrobiales</taxon>
        <taxon>Bartonellaceae</taxon>
        <taxon>Bartonella</taxon>
    </lineage>
</organism>
<name>X5M6J6_BARHN</name>
<reference evidence="2" key="1">
    <citation type="submission" date="2013-11" db="EMBL/GenBank/DDBJ databases">
        <title>Genome sequencing of Bartonella spp. isolated from human blood.</title>
        <authorList>
            <person name="Raoult D."/>
        </authorList>
    </citation>
    <scope>NUCLEOTIDE SEQUENCE</scope>
    <source>
        <strain evidence="2">BM1374165</strain>
    </source>
</reference>
<dbReference type="RefSeq" id="WP_082246583.1">
    <property type="nucleotide sequence ID" value="NZ_JAUDZC010000003.1"/>
</dbReference>